<keyword evidence="1" id="KW-0732">Signal</keyword>
<accession>A0ABW3Q5D7</accession>
<evidence type="ECO:0008006" key="4">
    <source>
        <dbReference type="Google" id="ProtNLM"/>
    </source>
</evidence>
<evidence type="ECO:0000313" key="3">
    <source>
        <dbReference type="Proteomes" id="UP001597116"/>
    </source>
</evidence>
<keyword evidence="3" id="KW-1185">Reference proteome</keyword>
<organism evidence="2 3">
    <name type="scientific">Larkinella insperata</name>
    <dbReference type="NCBI Taxonomy" id="332158"/>
    <lineage>
        <taxon>Bacteria</taxon>
        <taxon>Pseudomonadati</taxon>
        <taxon>Bacteroidota</taxon>
        <taxon>Cytophagia</taxon>
        <taxon>Cytophagales</taxon>
        <taxon>Spirosomataceae</taxon>
        <taxon>Larkinella</taxon>
    </lineage>
</organism>
<reference evidence="3" key="1">
    <citation type="journal article" date="2019" name="Int. J. Syst. Evol. Microbiol.">
        <title>The Global Catalogue of Microorganisms (GCM) 10K type strain sequencing project: providing services to taxonomists for standard genome sequencing and annotation.</title>
        <authorList>
            <consortium name="The Broad Institute Genomics Platform"/>
            <consortium name="The Broad Institute Genome Sequencing Center for Infectious Disease"/>
            <person name="Wu L."/>
            <person name="Ma J."/>
        </authorList>
    </citation>
    <scope>NUCLEOTIDE SEQUENCE [LARGE SCALE GENOMIC DNA]</scope>
    <source>
        <strain evidence="3">CCUG 55608</strain>
    </source>
</reference>
<protein>
    <recommendedName>
        <fullName evidence="4">Secretion system C-terminal sorting domain-containing protein</fullName>
    </recommendedName>
</protein>
<evidence type="ECO:0000256" key="1">
    <source>
        <dbReference type="SAM" id="SignalP"/>
    </source>
</evidence>
<feature type="signal peptide" evidence="1">
    <location>
        <begin position="1"/>
        <end position="22"/>
    </location>
</feature>
<dbReference type="RefSeq" id="WP_265989646.1">
    <property type="nucleotide sequence ID" value="NZ_CP110973.1"/>
</dbReference>
<gene>
    <name evidence="2" type="ORF">ACFQ4C_04250</name>
</gene>
<evidence type="ECO:0000313" key="2">
    <source>
        <dbReference type="EMBL" id="MFD1140302.1"/>
    </source>
</evidence>
<sequence>MKTLVTTTFIVLILGMVSVCFADGNEDVVEGKSSFHSAVYPVASTMKLSVKVNKAQNCQVDIRLLNQMWETLTVLKLGKDNESSTIRFDLNTLEDGQYRVEVSDGIRTEVKTVTLQTRPPVAIAYRSVCLN</sequence>
<comment type="caution">
    <text evidence="2">The sequence shown here is derived from an EMBL/GenBank/DDBJ whole genome shotgun (WGS) entry which is preliminary data.</text>
</comment>
<dbReference type="EMBL" id="JBHTLP010000002">
    <property type="protein sequence ID" value="MFD1140302.1"/>
    <property type="molecule type" value="Genomic_DNA"/>
</dbReference>
<proteinExistence type="predicted"/>
<name>A0ABW3Q5D7_9BACT</name>
<dbReference type="Proteomes" id="UP001597116">
    <property type="component" value="Unassembled WGS sequence"/>
</dbReference>
<feature type="chain" id="PRO_5047147790" description="Secretion system C-terminal sorting domain-containing protein" evidence="1">
    <location>
        <begin position="23"/>
        <end position="131"/>
    </location>
</feature>